<feature type="transmembrane region" description="Helical" evidence="5">
    <location>
        <begin position="12"/>
        <end position="32"/>
    </location>
</feature>
<keyword evidence="8" id="KW-1185">Reference proteome</keyword>
<dbReference type="GO" id="GO:0016020">
    <property type="term" value="C:membrane"/>
    <property type="evidence" value="ECO:0007669"/>
    <property type="project" value="UniProtKB-SubCell"/>
</dbReference>
<dbReference type="InterPro" id="IPR051533">
    <property type="entry name" value="WaaL-like"/>
</dbReference>
<proteinExistence type="predicted"/>
<evidence type="ECO:0000256" key="2">
    <source>
        <dbReference type="ARBA" id="ARBA00022692"/>
    </source>
</evidence>
<feature type="transmembrane region" description="Helical" evidence="5">
    <location>
        <begin position="429"/>
        <end position="447"/>
    </location>
</feature>
<dbReference type="Pfam" id="PF04932">
    <property type="entry name" value="Wzy_C"/>
    <property type="match status" value="1"/>
</dbReference>
<reference evidence="7" key="1">
    <citation type="submission" date="2022-07" db="EMBL/GenBank/DDBJ databases">
        <title>Alkalimarinus sp. nov., isolated from gut of a Alitta virens.</title>
        <authorList>
            <person name="Yang A.I."/>
            <person name="Shin N.-R."/>
        </authorList>
    </citation>
    <scope>NUCLEOTIDE SEQUENCE</scope>
    <source>
        <strain evidence="7">FA028</strain>
    </source>
</reference>
<feature type="transmembrane region" description="Helical" evidence="5">
    <location>
        <begin position="400"/>
        <end position="423"/>
    </location>
</feature>
<feature type="transmembrane region" description="Helical" evidence="5">
    <location>
        <begin position="234"/>
        <end position="254"/>
    </location>
</feature>
<evidence type="ECO:0000256" key="1">
    <source>
        <dbReference type="ARBA" id="ARBA00004141"/>
    </source>
</evidence>
<feature type="domain" description="O-antigen ligase-related" evidence="6">
    <location>
        <begin position="240"/>
        <end position="376"/>
    </location>
</feature>
<organism evidence="7 8">
    <name type="scientific">Alkalimarinus sediminis</name>
    <dbReference type="NCBI Taxonomy" id="1632866"/>
    <lineage>
        <taxon>Bacteria</taxon>
        <taxon>Pseudomonadati</taxon>
        <taxon>Pseudomonadota</taxon>
        <taxon>Gammaproteobacteria</taxon>
        <taxon>Alteromonadales</taxon>
        <taxon>Alteromonadaceae</taxon>
        <taxon>Alkalimarinus</taxon>
    </lineage>
</organism>
<feature type="transmembrane region" description="Helical" evidence="5">
    <location>
        <begin position="38"/>
        <end position="63"/>
    </location>
</feature>
<feature type="transmembrane region" description="Helical" evidence="5">
    <location>
        <begin position="275"/>
        <end position="294"/>
    </location>
</feature>
<keyword evidence="4 5" id="KW-0472">Membrane</keyword>
<feature type="transmembrane region" description="Helical" evidence="5">
    <location>
        <begin position="101"/>
        <end position="123"/>
    </location>
</feature>
<evidence type="ECO:0000313" key="7">
    <source>
        <dbReference type="EMBL" id="UZW75984.1"/>
    </source>
</evidence>
<name>A0A9E8HKA3_9ALTE</name>
<feature type="transmembrane region" description="Helical" evidence="5">
    <location>
        <begin position="130"/>
        <end position="151"/>
    </location>
</feature>
<feature type="transmembrane region" description="Helical" evidence="5">
    <location>
        <begin position="208"/>
        <end position="228"/>
    </location>
</feature>
<evidence type="ECO:0000256" key="3">
    <source>
        <dbReference type="ARBA" id="ARBA00022989"/>
    </source>
</evidence>
<keyword evidence="7" id="KW-0436">Ligase</keyword>
<dbReference type="PANTHER" id="PTHR37422:SF13">
    <property type="entry name" value="LIPOPOLYSACCHARIDE BIOSYNTHESIS PROTEIN PA4999-RELATED"/>
    <property type="match status" value="1"/>
</dbReference>
<dbReference type="RefSeq" id="WP_251812238.1">
    <property type="nucleotide sequence ID" value="NZ_CP101527.1"/>
</dbReference>
<evidence type="ECO:0000256" key="5">
    <source>
        <dbReference type="SAM" id="Phobius"/>
    </source>
</evidence>
<comment type="subcellular location">
    <subcellularLocation>
        <location evidence="1">Membrane</location>
        <topology evidence="1">Multi-pass membrane protein</topology>
    </subcellularLocation>
</comment>
<accession>A0A9E8HKA3</accession>
<evidence type="ECO:0000313" key="8">
    <source>
        <dbReference type="Proteomes" id="UP001164472"/>
    </source>
</evidence>
<gene>
    <name evidence="7" type="ORF">NNL22_05215</name>
</gene>
<feature type="transmembrane region" description="Helical" evidence="5">
    <location>
        <begin position="359"/>
        <end position="379"/>
    </location>
</feature>
<evidence type="ECO:0000259" key="6">
    <source>
        <dbReference type="Pfam" id="PF04932"/>
    </source>
</evidence>
<dbReference type="GO" id="GO:0016874">
    <property type="term" value="F:ligase activity"/>
    <property type="evidence" value="ECO:0007669"/>
    <property type="project" value="UniProtKB-KW"/>
</dbReference>
<protein>
    <submittedName>
        <fullName evidence="7">O-antigen ligase family protein</fullName>
    </submittedName>
</protein>
<dbReference type="Proteomes" id="UP001164472">
    <property type="component" value="Chromosome"/>
</dbReference>
<feature type="transmembrane region" description="Helical" evidence="5">
    <location>
        <begin position="163"/>
        <end position="187"/>
    </location>
</feature>
<dbReference type="PANTHER" id="PTHR37422">
    <property type="entry name" value="TEICHURONIC ACID BIOSYNTHESIS PROTEIN TUAE"/>
    <property type="match status" value="1"/>
</dbReference>
<feature type="transmembrane region" description="Helical" evidence="5">
    <location>
        <begin position="75"/>
        <end position="95"/>
    </location>
</feature>
<keyword evidence="3 5" id="KW-1133">Transmembrane helix</keyword>
<dbReference type="KEGG" id="asem:NNL22_05215"/>
<dbReference type="EMBL" id="CP101527">
    <property type="protein sequence ID" value="UZW75984.1"/>
    <property type="molecule type" value="Genomic_DNA"/>
</dbReference>
<evidence type="ECO:0000256" key="4">
    <source>
        <dbReference type="ARBA" id="ARBA00023136"/>
    </source>
</evidence>
<sequence length="462" mass="50226">MNIQAVKYPSVLLIALMAASTAALFFIPHPLVLFGLPVAVFAGWFALRFPFYICLGFIVFSFFRIHEAFPVLLPLRIPQLLALGSFAVIGWHLFVSKRMSVYWAPNLSLFIGFFLLVTAGALLATDRASAIGAITGSYSKIMIMVFAIAWLTRNTQDFEKAGMFFAIAGALIGCVAIFNKLNGIGLVEGTRVTIGRNIGSMIGDPNDLALVLTFPLSFALSFVITPGYKRYQKLFFALIYLCIAWAIISTQSRGGLLGMVSVTGIAAWRLSTNKLAVIALGVVALAVLVAVAGISDRSSGGAAEQGVDESAMGRIYAWEAAIKMAVSRPISGVGIDNFYANYYFYSSHWDGKNHAVHSTWFQVLAETGFLGFCVFVWLVKRTFGSITGSLNKLSEKRGAYPPAMLMMAQALFSGLVGFCISGTFLTQGFIWPFYILFALSVALERYLNQSHNSGSSTIHAKQ</sequence>
<dbReference type="AlphaFoldDB" id="A0A9E8HKA3"/>
<dbReference type="InterPro" id="IPR007016">
    <property type="entry name" value="O-antigen_ligase-rel_domated"/>
</dbReference>
<keyword evidence="2 5" id="KW-0812">Transmembrane</keyword>